<dbReference type="EMBL" id="JAPWDO010000003">
    <property type="protein sequence ID" value="KAJ5477717.1"/>
    <property type="molecule type" value="Genomic_DNA"/>
</dbReference>
<dbReference type="OrthoDB" id="4367116at2759"/>
<keyword evidence="1" id="KW-0812">Transmembrane</keyword>
<keyword evidence="3" id="KW-1185">Reference proteome</keyword>
<comment type="caution">
    <text evidence="2">The sequence shown here is derived from an EMBL/GenBank/DDBJ whole genome shotgun (WGS) entry which is preliminary data.</text>
</comment>
<keyword evidence="1" id="KW-1133">Transmembrane helix</keyword>
<organism evidence="2 3">
    <name type="scientific">Penicillium desertorum</name>
    <dbReference type="NCBI Taxonomy" id="1303715"/>
    <lineage>
        <taxon>Eukaryota</taxon>
        <taxon>Fungi</taxon>
        <taxon>Dikarya</taxon>
        <taxon>Ascomycota</taxon>
        <taxon>Pezizomycotina</taxon>
        <taxon>Eurotiomycetes</taxon>
        <taxon>Eurotiomycetidae</taxon>
        <taxon>Eurotiales</taxon>
        <taxon>Aspergillaceae</taxon>
        <taxon>Penicillium</taxon>
    </lineage>
</organism>
<dbReference type="Proteomes" id="UP001147760">
    <property type="component" value="Unassembled WGS sequence"/>
</dbReference>
<reference evidence="2" key="1">
    <citation type="submission" date="2022-12" db="EMBL/GenBank/DDBJ databases">
        <authorList>
            <person name="Petersen C."/>
        </authorList>
    </citation>
    <scope>NUCLEOTIDE SEQUENCE</scope>
    <source>
        <strain evidence="2">IBT 17660</strain>
    </source>
</reference>
<feature type="transmembrane region" description="Helical" evidence="1">
    <location>
        <begin position="28"/>
        <end position="50"/>
    </location>
</feature>
<reference evidence="2" key="2">
    <citation type="journal article" date="2023" name="IMA Fungus">
        <title>Comparative genomic study of the Penicillium genus elucidates a diverse pangenome and 15 lateral gene transfer events.</title>
        <authorList>
            <person name="Petersen C."/>
            <person name="Sorensen T."/>
            <person name="Nielsen M.R."/>
            <person name="Sondergaard T.E."/>
            <person name="Sorensen J.L."/>
            <person name="Fitzpatrick D.A."/>
            <person name="Frisvad J.C."/>
            <person name="Nielsen K.L."/>
        </authorList>
    </citation>
    <scope>NUCLEOTIDE SEQUENCE</scope>
    <source>
        <strain evidence="2">IBT 17660</strain>
    </source>
</reference>
<evidence type="ECO:0000256" key="1">
    <source>
        <dbReference type="SAM" id="Phobius"/>
    </source>
</evidence>
<dbReference type="AlphaFoldDB" id="A0A9W9WW12"/>
<sequence>MAMTTANTTYPVCPAHCSDPNAWKSQLVGGLCGLAGLAMILGVLMWAYWFHAKEARLKYPQSVVTEEYLARKKKIKKLAKERNRSSWWRFWSWKVKRPPANNTSQAQSNRGEPSKTARDLEVKLRILQRIREEEEKEERRNLSPPRLPILRDSPLAAFAEQPGCEDLPHVQRADSGTRFEFIAPGGGLRLPHQPDDVDRDVLTSVKKAHKGKNHA</sequence>
<accession>A0A9W9WW12</accession>
<protein>
    <submittedName>
        <fullName evidence="2">Uncharacterized protein</fullName>
    </submittedName>
</protein>
<gene>
    <name evidence="2" type="ORF">N7530_003226</name>
</gene>
<evidence type="ECO:0000313" key="2">
    <source>
        <dbReference type="EMBL" id="KAJ5477717.1"/>
    </source>
</evidence>
<name>A0A9W9WW12_9EURO</name>
<keyword evidence="1" id="KW-0472">Membrane</keyword>
<evidence type="ECO:0000313" key="3">
    <source>
        <dbReference type="Proteomes" id="UP001147760"/>
    </source>
</evidence>
<proteinExistence type="predicted"/>